<organism evidence="1 2">
    <name type="scientific">Eretmocerus hayati</name>
    <dbReference type="NCBI Taxonomy" id="131215"/>
    <lineage>
        <taxon>Eukaryota</taxon>
        <taxon>Metazoa</taxon>
        <taxon>Ecdysozoa</taxon>
        <taxon>Arthropoda</taxon>
        <taxon>Hexapoda</taxon>
        <taxon>Insecta</taxon>
        <taxon>Pterygota</taxon>
        <taxon>Neoptera</taxon>
        <taxon>Endopterygota</taxon>
        <taxon>Hymenoptera</taxon>
        <taxon>Apocrita</taxon>
        <taxon>Proctotrupomorpha</taxon>
        <taxon>Chalcidoidea</taxon>
        <taxon>Aphelinidae</taxon>
        <taxon>Aphelininae</taxon>
        <taxon>Eretmocerus</taxon>
    </lineage>
</organism>
<keyword evidence="2" id="KW-1185">Reference proteome</keyword>
<reference evidence="1" key="1">
    <citation type="submission" date="2023-04" db="EMBL/GenBank/DDBJ databases">
        <title>A chromosome-level genome assembly of the parasitoid wasp Eretmocerus hayati.</title>
        <authorList>
            <person name="Zhong Y."/>
            <person name="Liu S."/>
            <person name="Liu Y."/>
        </authorList>
    </citation>
    <scope>NUCLEOTIDE SEQUENCE</scope>
    <source>
        <strain evidence="1">ZJU_SS_LIU_2023</strain>
    </source>
</reference>
<sequence length="427" mass="49938">MSYRDIRNFTEMMRVLGYPRLISLSNFQYPNFPLVAEILIWIVKRFDSDADVRGSHHDESSRIALIRHVAEFMVKNVNIKLDTKKLYMADVNAVTELLKMTSLLYKAQFQKTTDLLAENRSDINFDISERLNDLKNTKQLASQLTVNGAVLYDLLNREVELREIRNYKLSSQYDPSDVEAAIREIVESTRGEIEETKSQIENIKDTEQNLDTRIERRKTELERNQKRLQTLKKVRPAFMEEFEKLEVELKYLYDDYLQKFRYLSYLEHLYEDAAKVEQERFERRQAATRKQLEQLRLDDANIDSIMEGSESIFNTNIQDPLVVGETDKKTVETSSQDTRKSARTVMSQRRLYGSMSGRHRGNNREPNGSAASSDSDSDLLIDNMDDDDDDDDEDLLNSLDPDMNEFNAKHNEDERTTNKTDHTDDEF</sequence>
<dbReference type="EMBL" id="CM056742">
    <property type="protein sequence ID" value="KAJ8678535.1"/>
    <property type="molecule type" value="Genomic_DNA"/>
</dbReference>
<accession>A0ACC2P4N9</accession>
<name>A0ACC2P4N9_9HYME</name>
<protein>
    <submittedName>
        <fullName evidence="1">Uncharacterized protein</fullName>
    </submittedName>
</protein>
<comment type="caution">
    <text evidence="1">The sequence shown here is derived from an EMBL/GenBank/DDBJ whole genome shotgun (WGS) entry which is preliminary data.</text>
</comment>
<gene>
    <name evidence="1" type="ORF">QAD02_014322</name>
</gene>
<evidence type="ECO:0000313" key="2">
    <source>
        <dbReference type="Proteomes" id="UP001239111"/>
    </source>
</evidence>
<dbReference type="Proteomes" id="UP001239111">
    <property type="component" value="Chromosome 2"/>
</dbReference>
<proteinExistence type="predicted"/>
<evidence type="ECO:0000313" key="1">
    <source>
        <dbReference type="EMBL" id="KAJ8678535.1"/>
    </source>
</evidence>